<comment type="subcellular location">
    <subcellularLocation>
        <location evidence="1">Cytoplasm</location>
    </subcellularLocation>
    <subcellularLocation>
        <location evidence="1">Nucleus</location>
        <location evidence="1">Nucleolus</location>
    </subcellularLocation>
    <subcellularLocation>
        <location evidence="1">Nucleus</location>
    </subcellularLocation>
</comment>
<dbReference type="InterPro" id="IPR011082">
    <property type="entry name" value="Exosome-assoc_fac/DNA_repair"/>
</dbReference>
<evidence type="ECO:0000313" key="2">
    <source>
        <dbReference type="EMBL" id="KAL3086621.1"/>
    </source>
</evidence>
<dbReference type="PANTHER" id="PTHR15341:SF3">
    <property type="entry name" value="NUCLEAR NUCLEIC ACID-BINDING PROTEIN C1D"/>
    <property type="match status" value="1"/>
</dbReference>
<dbReference type="Proteomes" id="UP001620626">
    <property type="component" value="Unassembled WGS sequence"/>
</dbReference>
<evidence type="ECO:0000313" key="3">
    <source>
        <dbReference type="Proteomes" id="UP001620626"/>
    </source>
</evidence>
<comment type="subunit">
    <text evidence="1">Monomer and homodimer.</text>
</comment>
<dbReference type="GO" id="GO:0006364">
    <property type="term" value="P:rRNA processing"/>
    <property type="evidence" value="ECO:0007669"/>
    <property type="project" value="UniProtKB-KW"/>
</dbReference>
<dbReference type="GO" id="GO:0005737">
    <property type="term" value="C:cytoplasm"/>
    <property type="evidence" value="ECO:0007669"/>
    <property type="project" value="UniProtKB-SubCell"/>
</dbReference>
<keyword evidence="1" id="KW-0698">rRNA processing</keyword>
<dbReference type="GO" id="GO:0003677">
    <property type="term" value="F:DNA binding"/>
    <property type="evidence" value="ECO:0007669"/>
    <property type="project" value="UniProtKB-KW"/>
</dbReference>
<reference evidence="2 3" key="1">
    <citation type="submission" date="2024-10" db="EMBL/GenBank/DDBJ databases">
        <authorList>
            <person name="Kim D."/>
        </authorList>
    </citation>
    <scope>NUCLEOTIDE SEQUENCE [LARGE SCALE GENOMIC DNA]</scope>
    <source>
        <strain evidence="2">BH-2024</strain>
    </source>
</reference>
<dbReference type="GO" id="GO:0005730">
    <property type="term" value="C:nucleolus"/>
    <property type="evidence" value="ECO:0007669"/>
    <property type="project" value="UniProtKB-SubCell"/>
</dbReference>
<keyword evidence="1" id="KW-0694">RNA-binding</keyword>
<comment type="similarity">
    <text evidence="1">Belongs to the C1D family.</text>
</comment>
<dbReference type="EMBL" id="JBICBT010001037">
    <property type="protein sequence ID" value="KAL3086621.1"/>
    <property type="molecule type" value="Genomic_DNA"/>
</dbReference>
<organism evidence="2 3">
    <name type="scientific">Heterodera trifolii</name>
    <dbReference type="NCBI Taxonomy" id="157864"/>
    <lineage>
        <taxon>Eukaryota</taxon>
        <taxon>Metazoa</taxon>
        <taxon>Ecdysozoa</taxon>
        <taxon>Nematoda</taxon>
        <taxon>Chromadorea</taxon>
        <taxon>Rhabditida</taxon>
        <taxon>Tylenchina</taxon>
        <taxon>Tylenchomorpha</taxon>
        <taxon>Tylenchoidea</taxon>
        <taxon>Heteroderidae</taxon>
        <taxon>Heteroderinae</taxon>
        <taxon>Heterodera</taxon>
    </lineage>
</organism>
<comment type="caution">
    <text evidence="2">The sequence shown here is derived from an EMBL/GenBank/DDBJ whole genome shotgun (WGS) entry which is preliminary data.</text>
</comment>
<keyword evidence="1" id="KW-0963">Cytoplasm</keyword>
<evidence type="ECO:0000256" key="1">
    <source>
        <dbReference type="RuleBase" id="RU368003"/>
    </source>
</evidence>
<dbReference type="PANTHER" id="PTHR15341">
    <property type="entry name" value="SUN-COR STEROID HORMONE RECEPTOR CO-REPRESSOR"/>
    <property type="match status" value="1"/>
</dbReference>
<keyword evidence="1" id="KW-0238">DNA-binding</keyword>
<dbReference type="AlphaFoldDB" id="A0ABD2J7P8"/>
<gene>
    <name evidence="2" type="ORF">niasHT_037747</name>
</gene>
<proteinExistence type="inferred from homology"/>
<keyword evidence="3" id="KW-1185">Reference proteome</keyword>
<protein>
    <recommendedName>
        <fullName evidence="1">Nuclear nucleic acid-binding protein C1D</fullName>
    </recommendedName>
</protein>
<sequence length="217" mass="24988">MEKENKNEQQEMMNMNVYEPQKCYRSELLRATTKGKVLQFFLMASAIPNEVKENLSLLNNQITELEKVVDLVIVNRPQYETLSLLEKARIELASLFSINSLYWVLLRCKGLDPNEDADLSAELKRIKEYMGKLKNFEDADKRPKYENKTVGRFVKHALFELNSSSDCVNTTSEQTECESSSTRFSHEIDDEIVLDDDVVDLSSVVGDELPAKKHKRT</sequence>
<keyword evidence="1" id="KW-0539">Nucleus</keyword>
<comment type="function">
    <text evidence="1">Plays a role in the recruitment of the exosome to pre-rRNA to mediate the 3'-5' end processing of the 5.8S rRNA.</text>
</comment>
<dbReference type="GO" id="GO:0003723">
    <property type="term" value="F:RNA binding"/>
    <property type="evidence" value="ECO:0007669"/>
    <property type="project" value="UniProtKB-UniRule"/>
</dbReference>
<name>A0ABD2J7P8_9BILA</name>
<accession>A0ABD2J7P8</accession>